<dbReference type="OrthoDB" id="5588846at2759"/>
<reference evidence="10" key="3">
    <citation type="journal article" date="2019" name="Microbiol. Resour. Announc.">
        <title>Genome Sequence of Metarhizium rileyi, a Microbial Control Agent for Lepidoptera.</title>
        <authorList>
            <person name="Binneck E."/>
            <person name="Lastra C.C.L."/>
            <person name="Sosa-Gomez D.R."/>
        </authorList>
    </citation>
    <scope>NUCLEOTIDE SEQUENCE</scope>
    <source>
        <strain evidence="10">Cep018-CH2</strain>
    </source>
</reference>
<comment type="caution">
    <text evidence="9">The sequence shown here is derived from an EMBL/GenBank/DDBJ whole genome shotgun (WGS) entry which is preliminary data.</text>
</comment>
<dbReference type="EMBL" id="AZHC01000014">
    <property type="protein sequence ID" value="OAA42150.1"/>
    <property type="molecule type" value="Genomic_DNA"/>
</dbReference>
<reference evidence="12" key="2">
    <citation type="submission" date="2018-12" db="EMBL/GenBank/DDBJ databases">
        <title>The complete genome of Metarhizium rileyi, a key fungal pathogen of Lepidoptera.</title>
        <authorList>
            <person name="Binneck E."/>
            <person name="Lastra C.C.L."/>
            <person name="Sosa-Gomez D.R."/>
        </authorList>
    </citation>
    <scope>NUCLEOTIDE SEQUENCE [LARGE SCALE GENOMIC DNA]</scope>
    <source>
        <strain evidence="12">Cep018-CH2</strain>
    </source>
</reference>
<dbReference type="InterPro" id="IPR004331">
    <property type="entry name" value="SPX_dom"/>
</dbReference>
<feature type="transmembrane region" description="Helical" evidence="7">
    <location>
        <begin position="463"/>
        <end position="486"/>
    </location>
</feature>
<evidence type="ECO:0000313" key="10">
    <source>
        <dbReference type="EMBL" id="TWU72547.1"/>
    </source>
</evidence>
<name>A0A167DAU2_METRR</name>
<evidence type="ECO:0000256" key="4">
    <source>
        <dbReference type="ARBA" id="ARBA00022989"/>
    </source>
</evidence>
<feature type="transmembrane region" description="Helical" evidence="7">
    <location>
        <begin position="492"/>
        <end position="517"/>
    </location>
</feature>
<keyword evidence="2" id="KW-0926">Vacuole</keyword>
<gene>
    <name evidence="10" type="ORF">ED733_004361</name>
    <name evidence="9" type="ORF">NOR_04999</name>
</gene>
<dbReference type="CDD" id="cd14474">
    <property type="entry name" value="SPX_YDR089W"/>
    <property type="match status" value="1"/>
</dbReference>
<dbReference type="PANTHER" id="PTHR46140">
    <property type="entry name" value="VACUOLAR TRANSPORTER CHAPERONE 1-RELATED"/>
    <property type="match status" value="1"/>
</dbReference>
<proteinExistence type="predicted"/>
<accession>A0A5C6G615</accession>
<dbReference type="Proteomes" id="UP000243498">
    <property type="component" value="Unassembled WGS sequence"/>
</dbReference>
<dbReference type="GO" id="GO:0007034">
    <property type="term" value="P:vacuolar transport"/>
    <property type="evidence" value="ECO:0007669"/>
    <property type="project" value="TreeGrafter"/>
</dbReference>
<evidence type="ECO:0000259" key="8">
    <source>
        <dbReference type="PROSITE" id="PS51382"/>
    </source>
</evidence>
<accession>A0A167DAU2</accession>
<evidence type="ECO:0000313" key="12">
    <source>
        <dbReference type="Proteomes" id="UP000317257"/>
    </source>
</evidence>
<keyword evidence="11" id="KW-1185">Reference proteome</keyword>
<dbReference type="STRING" id="1081105.A0A167DAU2"/>
<reference evidence="9 11" key="1">
    <citation type="journal article" date="2016" name="Genome Biol. Evol.">
        <title>Divergent and convergent evolution of fungal pathogenicity.</title>
        <authorList>
            <person name="Shang Y."/>
            <person name="Xiao G."/>
            <person name="Zheng P."/>
            <person name="Cen K."/>
            <person name="Zhan S."/>
            <person name="Wang C."/>
        </authorList>
    </citation>
    <scope>NUCLEOTIDE SEQUENCE [LARGE SCALE GENOMIC DNA]</scope>
    <source>
        <strain evidence="9 11">RCEF 4871</strain>
    </source>
</reference>
<keyword evidence="5 7" id="KW-0472">Membrane</keyword>
<dbReference type="GO" id="GO:0033254">
    <property type="term" value="C:vacuolar transporter chaperone complex"/>
    <property type="evidence" value="ECO:0007669"/>
    <property type="project" value="TreeGrafter"/>
</dbReference>
<dbReference type="PROSITE" id="PS51382">
    <property type="entry name" value="SPX"/>
    <property type="match status" value="1"/>
</dbReference>
<dbReference type="OMA" id="KMHTTRD"/>
<dbReference type="GO" id="GO:0042144">
    <property type="term" value="P:vacuole fusion, non-autophagic"/>
    <property type="evidence" value="ECO:0007669"/>
    <property type="project" value="TreeGrafter"/>
</dbReference>
<feature type="region of interest" description="Disordered" evidence="6">
    <location>
        <begin position="356"/>
        <end position="382"/>
    </location>
</feature>
<evidence type="ECO:0000313" key="9">
    <source>
        <dbReference type="EMBL" id="OAA42150.1"/>
    </source>
</evidence>
<dbReference type="GO" id="GO:0016237">
    <property type="term" value="P:microautophagy"/>
    <property type="evidence" value="ECO:0007669"/>
    <property type="project" value="TreeGrafter"/>
</dbReference>
<feature type="domain" description="SPX" evidence="8">
    <location>
        <begin position="1"/>
        <end position="227"/>
    </location>
</feature>
<evidence type="ECO:0000256" key="5">
    <source>
        <dbReference type="ARBA" id="ARBA00023136"/>
    </source>
</evidence>
<dbReference type="GO" id="GO:0006799">
    <property type="term" value="P:polyphosphate biosynthetic process"/>
    <property type="evidence" value="ECO:0007669"/>
    <property type="project" value="UniProtKB-ARBA"/>
</dbReference>
<organism evidence="9 11">
    <name type="scientific">Metarhizium rileyi (strain RCEF 4871)</name>
    <name type="common">Nomuraea rileyi</name>
    <dbReference type="NCBI Taxonomy" id="1649241"/>
    <lineage>
        <taxon>Eukaryota</taxon>
        <taxon>Fungi</taxon>
        <taxon>Dikarya</taxon>
        <taxon>Ascomycota</taxon>
        <taxon>Pezizomycotina</taxon>
        <taxon>Sordariomycetes</taxon>
        <taxon>Hypocreomycetidae</taxon>
        <taxon>Hypocreales</taxon>
        <taxon>Clavicipitaceae</taxon>
        <taxon>Metarhizium</taxon>
    </lineage>
</organism>
<keyword evidence="3 7" id="KW-0812">Transmembrane</keyword>
<protein>
    <submittedName>
        <fullName evidence="9">Spx</fullName>
    </submittedName>
</protein>
<evidence type="ECO:0000256" key="7">
    <source>
        <dbReference type="SAM" id="Phobius"/>
    </source>
</evidence>
<keyword evidence="4 7" id="KW-1133">Transmembrane helix</keyword>
<dbReference type="EMBL" id="SBHS01000027">
    <property type="protein sequence ID" value="TWU72547.1"/>
    <property type="molecule type" value="Genomic_DNA"/>
</dbReference>
<dbReference type="Proteomes" id="UP000317257">
    <property type="component" value="Unassembled WGS sequence"/>
</dbReference>
<evidence type="ECO:0000256" key="6">
    <source>
        <dbReference type="SAM" id="MobiDB-lite"/>
    </source>
</evidence>
<comment type="subcellular location">
    <subcellularLocation>
        <location evidence="1">Vacuole membrane</location>
        <topology evidence="1">Multi-pass membrane protein</topology>
    </subcellularLocation>
</comment>
<evidence type="ECO:0000313" key="11">
    <source>
        <dbReference type="Proteomes" id="UP000243498"/>
    </source>
</evidence>
<evidence type="ECO:0000256" key="3">
    <source>
        <dbReference type="ARBA" id="ARBA00022692"/>
    </source>
</evidence>
<dbReference type="InterPro" id="IPR051572">
    <property type="entry name" value="VTC_Complex_Subunit"/>
</dbReference>
<feature type="transmembrane region" description="Helical" evidence="7">
    <location>
        <begin position="427"/>
        <end position="451"/>
    </location>
</feature>
<dbReference type="PANTHER" id="PTHR46140:SF1">
    <property type="entry name" value="VACUOLAR TRANSPORTER CHAPERONE COMPLEX SUBUNIT 4-RELATED"/>
    <property type="match status" value="1"/>
</dbReference>
<dbReference type="GO" id="GO:0000329">
    <property type="term" value="C:fungal-type vacuole membrane"/>
    <property type="evidence" value="ECO:0007669"/>
    <property type="project" value="TreeGrafter"/>
</dbReference>
<dbReference type="AlphaFoldDB" id="A0A167DAU2"/>
<sequence>MKYGQQLEHESVPEWSLRKSPSKILSVSAASASPACGDATSNLNSNTVHCQVQPAARTPYITPCPLPIASSRLIAHASLPSYNLDYSSLKHKIKIHTTRDQAKAIVIPGHQDTTLKKFEDGLYGELCRQHDRVDLFVTSKADEISRRLEYLASRMQRCAARYSDANDSTILLKRQRRFAKFERELLRCGEEIHALSRFANAQRVAFRKILKKYKKWTGSTTLSARFNENILAEPKSFTKRTFEHLQSRHDEILTTLQAAMPHFSDLSSLGSDAQADFEPAFPEFGQSRHVDFDPLPSAQMDSPVKYWNEYDDGSEAGGPEDEYAIYINPEDETGFPGLAYVNAMLSLPYEKAKQWFKPKRPSPETRPLLGSQRSRQGSLGYASTVVNTDSEEEEYASSDGYPYLGYAAHYALPSISEQRVQRYREKVLMWGTLGCFVVSFALLGIASVLILTGKRKLRVEVDAGVTVGVMVSLFCAGSGLGMTLYRRDPLPILYRLAVSSAFVTSCILNGMLLVLVLGNAS</sequence>
<evidence type="ECO:0000256" key="2">
    <source>
        <dbReference type="ARBA" id="ARBA00022554"/>
    </source>
</evidence>
<evidence type="ECO:0000256" key="1">
    <source>
        <dbReference type="ARBA" id="ARBA00004128"/>
    </source>
</evidence>